<protein>
    <submittedName>
        <fullName evidence="2">Uncharacterized protein</fullName>
    </submittedName>
</protein>
<proteinExistence type="predicted"/>
<feature type="transmembrane region" description="Helical" evidence="1">
    <location>
        <begin position="495"/>
        <end position="515"/>
    </location>
</feature>
<evidence type="ECO:0000256" key="1">
    <source>
        <dbReference type="SAM" id="Phobius"/>
    </source>
</evidence>
<feature type="transmembrane region" description="Helical" evidence="1">
    <location>
        <begin position="252"/>
        <end position="271"/>
    </location>
</feature>
<dbReference type="AlphaFoldDB" id="A0A4R6WJT7"/>
<evidence type="ECO:0000313" key="2">
    <source>
        <dbReference type="EMBL" id="TDQ80655.1"/>
    </source>
</evidence>
<feature type="transmembrane region" description="Helical" evidence="1">
    <location>
        <begin position="69"/>
        <end position="89"/>
    </location>
</feature>
<reference evidence="2 3" key="1">
    <citation type="submission" date="2019-03" db="EMBL/GenBank/DDBJ databases">
        <title>Genomic Encyclopedia of Type Strains, Phase III (KMG-III): the genomes of soil and plant-associated and newly described type strains.</title>
        <authorList>
            <person name="Whitman W."/>
        </authorList>
    </citation>
    <scope>NUCLEOTIDE SEQUENCE [LARGE SCALE GENOMIC DNA]</scope>
    <source>
        <strain evidence="2 3">CGMCC 1.7660</strain>
    </source>
</reference>
<keyword evidence="3" id="KW-1185">Reference proteome</keyword>
<feature type="transmembrane region" description="Helical" evidence="1">
    <location>
        <begin position="221"/>
        <end position="240"/>
    </location>
</feature>
<name>A0A4R6WJT7_9PROT</name>
<keyword evidence="1" id="KW-0812">Transmembrane</keyword>
<feature type="transmembrane region" description="Helical" evidence="1">
    <location>
        <begin position="462"/>
        <end position="483"/>
    </location>
</feature>
<comment type="caution">
    <text evidence="2">The sequence shown here is derived from an EMBL/GenBank/DDBJ whole genome shotgun (WGS) entry which is preliminary data.</text>
</comment>
<keyword evidence="1" id="KW-0472">Membrane</keyword>
<organism evidence="2 3">
    <name type="scientific">Dongia mobilis</name>
    <dbReference type="NCBI Taxonomy" id="578943"/>
    <lineage>
        <taxon>Bacteria</taxon>
        <taxon>Pseudomonadati</taxon>
        <taxon>Pseudomonadota</taxon>
        <taxon>Alphaproteobacteria</taxon>
        <taxon>Rhodospirillales</taxon>
        <taxon>Dongiaceae</taxon>
        <taxon>Dongia</taxon>
    </lineage>
</organism>
<sequence>MLGSLTRNLPPPLAQLRKIVCMQIILPCAAAVKSGIGEAFRFLPCSIKSSKNGVPFRHEVRAIPASRSWIVGLVVAASILGAVPALAHTTGNAFVLLLPTGYYLAGGTLAVAFSVVVAFFLPARIWTSLLRQRVDLGAVPEPPRVLLGSVASLLLLGLIAAGFLGNPDPPANPLPIVFWSLFWVGFPFVQAVCGDVWSYLNPFQAPYQLLRRLTGGRTFAYPPWLGHWPAVLAFIAFAWFELVDLAPDDPDRLASAVLAYWGVTLLGMLLFGGETWLARAEAFTLFFRLMAALAIFRREVGGDGRPRLVLGWPGTRLLDQPPLGFDGICFVLLTLATVSFDGLSKTFWWLALGGINPLEFPGRSAVMELNSLGLAGTWLALLAAYLLACGWNRALAGRLALSIIPIALAYHFAHYLTVMMVDLQYAARVASDPFGLGWNLFGSASLYVTTSFLTTYSSVVMIWNAQAGAIVIGHVIAIVLAQVMHAEQFVGNRLAHLPLAALMVLYTLFGLWLMATPVAG</sequence>
<feature type="transmembrane region" description="Helical" evidence="1">
    <location>
        <begin position="365"/>
        <end position="388"/>
    </location>
</feature>
<dbReference type="Proteomes" id="UP000295783">
    <property type="component" value="Unassembled WGS sequence"/>
</dbReference>
<dbReference type="EMBL" id="SNYW01000011">
    <property type="protein sequence ID" value="TDQ80655.1"/>
    <property type="molecule type" value="Genomic_DNA"/>
</dbReference>
<keyword evidence="1" id="KW-1133">Transmembrane helix</keyword>
<feature type="transmembrane region" description="Helical" evidence="1">
    <location>
        <begin position="144"/>
        <end position="164"/>
    </location>
</feature>
<feature type="transmembrane region" description="Helical" evidence="1">
    <location>
        <begin position="394"/>
        <end position="413"/>
    </location>
</feature>
<evidence type="ECO:0000313" key="3">
    <source>
        <dbReference type="Proteomes" id="UP000295783"/>
    </source>
</evidence>
<feature type="transmembrane region" description="Helical" evidence="1">
    <location>
        <begin position="323"/>
        <end position="344"/>
    </location>
</feature>
<gene>
    <name evidence="2" type="ORF">A8950_3190</name>
</gene>
<feature type="transmembrane region" description="Helical" evidence="1">
    <location>
        <begin position="176"/>
        <end position="200"/>
    </location>
</feature>
<accession>A0A4R6WJT7</accession>
<feature type="transmembrane region" description="Helical" evidence="1">
    <location>
        <begin position="101"/>
        <end position="123"/>
    </location>
</feature>